<accession>C3Y841</accession>
<sequence length="409" mass="45746">MRALKDDPNMTMEEEIGMTVVAQGISKAAASPPGEEEHMKYAFSIPQDEAIEDLTSIATKVAAELVDDYDGFPIGIITRSRTTKGKYEELFKLYARRHHAFSTAKPCNMQHVGVDVHGEVKVMLVAKNYEDGHINGQGNKQDWAMEFPPRKYRESQTDGSCGQRPLPEEDHAEEQPILIVENIIKFWKDLIEDPKANKTLMDFLHLTVVYKNAENYVHNGVMSSPPVLRADATLVNRSILPLLRELRKPDGPPEEDQLARFEAETPLSAYNAEEISERIAGEAPEDLMEMAGMDPKPEASMRKLAYSHCAILAANNITAAQPIKQDKDSRDATQAAVGLVEDDPLISIIVIQFTCVAAHRRFFRVALRGGYPTIPRIVRLGSPRPLPLPNSMDGRKSFSIFHLHQLIRV</sequence>
<gene>
    <name evidence="1" type="ORF">BRAFLDRAFT_69931</name>
</gene>
<organism>
    <name type="scientific">Branchiostoma floridae</name>
    <name type="common">Florida lancelet</name>
    <name type="synonym">Amphioxus</name>
    <dbReference type="NCBI Taxonomy" id="7739"/>
    <lineage>
        <taxon>Eukaryota</taxon>
        <taxon>Metazoa</taxon>
        <taxon>Chordata</taxon>
        <taxon>Cephalochordata</taxon>
        <taxon>Leptocardii</taxon>
        <taxon>Amphioxiformes</taxon>
        <taxon>Branchiostomatidae</taxon>
        <taxon>Branchiostoma</taxon>
    </lineage>
</organism>
<reference evidence="1" key="1">
    <citation type="journal article" date="2008" name="Nature">
        <title>The amphioxus genome and the evolution of the chordate karyotype.</title>
        <authorList>
            <consortium name="US DOE Joint Genome Institute (JGI-PGF)"/>
            <person name="Putnam N.H."/>
            <person name="Butts T."/>
            <person name="Ferrier D.E.K."/>
            <person name="Furlong R.F."/>
            <person name="Hellsten U."/>
            <person name="Kawashima T."/>
            <person name="Robinson-Rechavi M."/>
            <person name="Shoguchi E."/>
            <person name="Terry A."/>
            <person name="Yu J.-K."/>
            <person name="Benito-Gutierrez E.L."/>
            <person name="Dubchak I."/>
            <person name="Garcia-Fernandez J."/>
            <person name="Gibson-Brown J.J."/>
            <person name="Grigoriev I.V."/>
            <person name="Horton A.C."/>
            <person name="de Jong P.J."/>
            <person name="Jurka J."/>
            <person name="Kapitonov V.V."/>
            <person name="Kohara Y."/>
            <person name="Kuroki Y."/>
            <person name="Lindquist E."/>
            <person name="Lucas S."/>
            <person name="Osoegawa K."/>
            <person name="Pennacchio L.A."/>
            <person name="Salamov A.A."/>
            <person name="Satou Y."/>
            <person name="Sauka-Spengler T."/>
            <person name="Schmutz J."/>
            <person name="Shin-I T."/>
            <person name="Toyoda A."/>
            <person name="Bronner-Fraser M."/>
            <person name="Fujiyama A."/>
            <person name="Holland L.Z."/>
            <person name="Holland P.W.H."/>
            <person name="Satoh N."/>
            <person name="Rokhsar D.S."/>
        </authorList>
    </citation>
    <scope>NUCLEOTIDE SEQUENCE [LARGE SCALE GENOMIC DNA]</scope>
    <source>
        <strain evidence="1">S238N-H82</strain>
        <tissue evidence="1">Testes</tissue>
    </source>
</reference>
<dbReference type="InParanoid" id="C3Y841"/>
<name>C3Y841_BRAFL</name>
<dbReference type="AlphaFoldDB" id="C3Y841"/>
<evidence type="ECO:0000313" key="1">
    <source>
        <dbReference type="EMBL" id="EEN63510.1"/>
    </source>
</evidence>
<dbReference type="EMBL" id="GG666491">
    <property type="protein sequence ID" value="EEN63510.1"/>
    <property type="molecule type" value="Genomic_DNA"/>
</dbReference>
<protein>
    <submittedName>
        <fullName evidence="1">Uncharacterized protein</fullName>
    </submittedName>
</protein>
<proteinExistence type="predicted"/>